<gene>
    <name evidence="2" type="ordered locus">SNE_A11710</name>
</gene>
<dbReference type="AlphaFoldDB" id="F8L8C5"/>
<reference evidence="2 3" key="2">
    <citation type="journal article" date="2011" name="Mol. Biol. Evol.">
        <title>Unity in variety--the pan-genome of the Chlamydiae.</title>
        <authorList>
            <person name="Collingro A."/>
            <person name="Tischler P."/>
            <person name="Weinmaier T."/>
            <person name="Penz T."/>
            <person name="Heinz E."/>
            <person name="Brunham R.C."/>
            <person name="Read T.D."/>
            <person name="Bavoil P.M."/>
            <person name="Sachse K."/>
            <person name="Kahane S."/>
            <person name="Friedman M.G."/>
            <person name="Rattei T."/>
            <person name="Myers G.S."/>
            <person name="Horn M."/>
        </authorList>
    </citation>
    <scope>NUCLEOTIDE SEQUENCE [LARGE SCALE GENOMIC DNA]</scope>
    <source>
        <strain evidence="3">ATCC VR-1471 / Z</strain>
    </source>
</reference>
<keyword evidence="3" id="KW-1185">Reference proteome</keyword>
<accession>F8L8C5</accession>
<dbReference type="RefSeq" id="WP_013943515.1">
    <property type="nucleotide sequence ID" value="NC_015713.1"/>
</dbReference>
<dbReference type="EMBL" id="FR872582">
    <property type="protein sequence ID" value="CCB89048.1"/>
    <property type="molecule type" value="Genomic_DNA"/>
</dbReference>
<keyword evidence="1" id="KW-0812">Transmembrane</keyword>
<evidence type="ECO:0008006" key="4">
    <source>
        <dbReference type="Google" id="ProtNLM"/>
    </source>
</evidence>
<keyword evidence="1" id="KW-0472">Membrane</keyword>
<keyword evidence="1" id="KW-1133">Transmembrane helix</keyword>
<dbReference type="Proteomes" id="UP000000496">
    <property type="component" value="Chromosome gsn.131"/>
</dbReference>
<name>F8L8C5_SIMNZ</name>
<dbReference type="HOGENOM" id="CLU_1336772_0_0_0"/>
<proteinExistence type="predicted"/>
<feature type="transmembrane region" description="Helical" evidence="1">
    <location>
        <begin position="12"/>
        <end position="29"/>
    </location>
</feature>
<evidence type="ECO:0000313" key="3">
    <source>
        <dbReference type="Proteomes" id="UP000000496"/>
    </source>
</evidence>
<sequence>MQSKKFSLSKSIFISILLVGIAFGGYKVYDMMHDKALGFDIHRILGKGEGIDSWIKFNPKEENFSVKFPNKPEHTTKDFPIPRSDDTLPYHEFQCSEGNKVISVSYTVLPQDWLKWGSKMVLKGAMKVVVSQLKGAHLVGQSINTFKSFPSLDFEHYIGDHETAGTLILVGNVLYKVEISYPVNEREQVQNQLAQFIESFNPEQG</sequence>
<protein>
    <recommendedName>
        <fullName evidence="4">PsbP C-terminal domain-containing protein</fullName>
    </recommendedName>
</protein>
<reference key="1">
    <citation type="journal article" date="2011" name="Mol. Biol. Evol.">
        <title>Unity in variety -- the pan-genome of the Chlamydiae.</title>
        <authorList>
            <person name="Collingro A."/>
            <person name="Tischler P."/>
            <person name="Weinmaier T."/>
            <person name="Penz T."/>
            <person name="Heinz E."/>
            <person name="Brunham R.C."/>
            <person name="Read T.D."/>
            <person name="Bavoil P.M."/>
            <person name="Sachse K."/>
            <person name="Kahane S."/>
            <person name="Friedman M.G."/>
            <person name="Rattei T."/>
            <person name="Myers G.S.A."/>
            <person name="Horn M."/>
        </authorList>
    </citation>
    <scope>NUCLEOTIDE SEQUENCE</scope>
    <source>
        <strain>Z</strain>
    </source>
</reference>
<evidence type="ECO:0000313" key="2">
    <source>
        <dbReference type="EMBL" id="CCB89048.1"/>
    </source>
</evidence>
<evidence type="ECO:0000256" key="1">
    <source>
        <dbReference type="SAM" id="Phobius"/>
    </source>
</evidence>
<organism evidence="2 3">
    <name type="scientific">Simkania negevensis (strain ATCC VR-1471 / DSM 27360 / Z)</name>
    <dbReference type="NCBI Taxonomy" id="331113"/>
    <lineage>
        <taxon>Bacteria</taxon>
        <taxon>Pseudomonadati</taxon>
        <taxon>Chlamydiota</taxon>
        <taxon>Chlamydiia</taxon>
        <taxon>Parachlamydiales</taxon>
        <taxon>Simkaniaceae</taxon>
        <taxon>Simkania</taxon>
    </lineage>
</organism>
<dbReference type="KEGG" id="sng:SNE_A11710"/>
<dbReference type="STRING" id="331113.SNE_A11710"/>